<evidence type="ECO:0000256" key="6">
    <source>
        <dbReference type="ARBA" id="ARBA00023295"/>
    </source>
</evidence>
<comment type="similarity">
    <text evidence="2">Belongs to the glycosyl hydrolase 29 family.</text>
</comment>
<comment type="caution">
    <text evidence="8">The sequence shown here is derived from an EMBL/GenBank/DDBJ whole genome shotgun (WGS) entry which is preliminary data.</text>
</comment>
<dbReference type="InterPro" id="IPR000933">
    <property type="entry name" value="Glyco_hydro_29"/>
</dbReference>
<dbReference type="EC" id="3.2.1.51" evidence="3"/>
<keyword evidence="5 9" id="KW-0378">Hydrolase</keyword>
<dbReference type="Proteomes" id="UP000009326">
    <property type="component" value="Unassembled WGS sequence"/>
</dbReference>
<evidence type="ECO:0000313" key="8">
    <source>
        <dbReference type="EMBL" id="CCI86402.1"/>
    </source>
</evidence>
<dbReference type="EMBL" id="AYZO01000015">
    <property type="protein sequence ID" value="KRN11947.1"/>
    <property type="molecule type" value="Genomic_DNA"/>
</dbReference>
<dbReference type="PANTHER" id="PTHR10030">
    <property type="entry name" value="ALPHA-L-FUCOSIDASE"/>
    <property type="match status" value="1"/>
</dbReference>
<evidence type="ECO:0000313" key="11">
    <source>
        <dbReference type="Proteomes" id="UP000051521"/>
    </source>
</evidence>
<organism evidence="8 10">
    <name type="scientific">Lactobacillus gigeriorum DSM 23908 = CRBIP 24.85</name>
    <dbReference type="NCBI Taxonomy" id="1423751"/>
    <lineage>
        <taxon>Bacteria</taxon>
        <taxon>Bacillati</taxon>
        <taxon>Bacillota</taxon>
        <taxon>Bacilli</taxon>
        <taxon>Lactobacillales</taxon>
        <taxon>Lactobacillaceae</taxon>
        <taxon>Lactobacillus</taxon>
    </lineage>
</organism>
<dbReference type="OrthoDB" id="107551at2"/>
<evidence type="ECO:0000313" key="9">
    <source>
        <dbReference type="EMBL" id="KRN11947.1"/>
    </source>
</evidence>
<dbReference type="InterPro" id="IPR016286">
    <property type="entry name" value="FUC_metazoa-typ"/>
</dbReference>
<keyword evidence="11" id="KW-1185">Reference proteome</keyword>
<keyword evidence="4" id="KW-0732">Signal</keyword>
<dbReference type="GO" id="GO:0016139">
    <property type="term" value="P:glycoside catabolic process"/>
    <property type="evidence" value="ECO:0007669"/>
    <property type="project" value="TreeGrafter"/>
</dbReference>
<dbReference type="Proteomes" id="UP000051521">
    <property type="component" value="Unassembled WGS sequence"/>
</dbReference>
<dbReference type="SUPFAM" id="SSF51445">
    <property type="entry name" value="(Trans)glycosidases"/>
    <property type="match status" value="1"/>
</dbReference>
<evidence type="ECO:0000256" key="4">
    <source>
        <dbReference type="ARBA" id="ARBA00022729"/>
    </source>
</evidence>
<dbReference type="InterPro" id="IPR057739">
    <property type="entry name" value="Glyco_hydro_29_N"/>
</dbReference>
<evidence type="ECO:0000259" key="7">
    <source>
        <dbReference type="Pfam" id="PF01120"/>
    </source>
</evidence>
<evidence type="ECO:0000313" key="10">
    <source>
        <dbReference type="Proteomes" id="UP000009326"/>
    </source>
</evidence>
<reference evidence="9 11" key="2">
    <citation type="journal article" date="2015" name="Genome Announc.">
        <title>Expanding the biotechnology potential of lactobacilli through comparative genomics of 213 strains and associated genera.</title>
        <authorList>
            <person name="Sun Z."/>
            <person name="Harris H.M."/>
            <person name="McCann A."/>
            <person name="Guo C."/>
            <person name="Argimon S."/>
            <person name="Zhang W."/>
            <person name="Yang X."/>
            <person name="Jeffery I.B."/>
            <person name="Cooney J.C."/>
            <person name="Kagawa T.F."/>
            <person name="Liu W."/>
            <person name="Song Y."/>
            <person name="Salvetti E."/>
            <person name="Wrobel A."/>
            <person name="Rasinkangas P."/>
            <person name="Parkhill J."/>
            <person name="Rea M.C."/>
            <person name="O'Sullivan O."/>
            <person name="Ritari J."/>
            <person name="Douillard F.P."/>
            <person name="Paul Ross R."/>
            <person name="Yang R."/>
            <person name="Briner A.E."/>
            <person name="Felis G.E."/>
            <person name="de Vos W.M."/>
            <person name="Barrangou R."/>
            <person name="Klaenhammer T.R."/>
            <person name="Caufield P.W."/>
            <person name="Cui Y."/>
            <person name="Zhang H."/>
            <person name="O'Toole P.W."/>
        </authorList>
    </citation>
    <scope>NUCLEOTIDE SEQUENCE [LARGE SCALE GENOMIC DNA]</scope>
    <source>
        <strain evidence="9 11">DSM 23908</strain>
    </source>
</reference>
<dbReference type="EMBL" id="CAKC01000017">
    <property type="protein sequence ID" value="CCI86402.1"/>
    <property type="molecule type" value="Genomic_DNA"/>
</dbReference>
<dbReference type="RefSeq" id="WP_008472328.1">
    <property type="nucleotide sequence ID" value="NZ_AYZO01000015.1"/>
</dbReference>
<evidence type="ECO:0000256" key="2">
    <source>
        <dbReference type="ARBA" id="ARBA00007951"/>
    </source>
</evidence>
<proteinExistence type="inferred from homology"/>
<dbReference type="AlphaFoldDB" id="I7J1N8"/>
<dbReference type="InterPro" id="IPR017853">
    <property type="entry name" value="GH"/>
</dbReference>
<evidence type="ECO:0000256" key="3">
    <source>
        <dbReference type="ARBA" id="ARBA00012662"/>
    </source>
</evidence>
<accession>I7J1N8</accession>
<evidence type="ECO:0000256" key="1">
    <source>
        <dbReference type="ARBA" id="ARBA00004071"/>
    </source>
</evidence>
<dbReference type="Pfam" id="PF01120">
    <property type="entry name" value="Alpha_L_fucos"/>
    <property type="match status" value="1"/>
</dbReference>
<gene>
    <name evidence="8" type="ORF">BN52_07330</name>
    <name evidence="9" type="ORF">FC38_GL000471</name>
</gene>
<dbReference type="GO" id="GO:0006004">
    <property type="term" value="P:fucose metabolic process"/>
    <property type="evidence" value="ECO:0007669"/>
    <property type="project" value="InterPro"/>
</dbReference>
<dbReference type="PANTHER" id="PTHR10030:SF37">
    <property type="entry name" value="ALPHA-L-FUCOSIDASE-RELATED"/>
    <property type="match status" value="1"/>
</dbReference>
<sequence>MLKEQRIVNYEKMGLGLFIHWGLYSQLSQGEWTQFIHEIPKGKYESLIKGFKAEKYNAKEIVKVAKQMGAHYIILTAKHHEGFCLYDTKGLTTFDSIHSSAKRDLIKEFVDACHEANISPFLYMATYDWHNPYYENNFEQYLEYLYKSVKILCKDYGKIGGFWFDGNWNKPDANWKQDKLYSMIRKYQPDAMIINNTGLVERGKISNKEIDAVTYERGLPGRVNHGKEGEKYVAGEISVTLNQHWGRASMDFDYKSPKEIIETIVHGKKVGANTVVNIGPNGDGSINNIDLEYLKLIGKWTSLFSEAFYNGSKVSLRSTSNKKDFAIKVENTYYFFVHDLKIKGNSNVVLGGESINPKTYVDIDDPLKELYWLDNSEELKFIQNSEGIVTFDATGYRYGTDYVVRVAKGVIK</sequence>
<dbReference type="PATRIC" id="fig|1423751.3.peg.494"/>
<dbReference type="SMART" id="SM00812">
    <property type="entry name" value="Alpha_L_fucos"/>
    <property type="match status" value="1"/>
</dbReference>
<dbReference type="PIRSF" id="PIRSF001092">
    <property type="entry name" value="Alpha-L-fucosidase"/>
    <property type="match status" value="1"/>
</dbReference>
<keyword evidence="6" id="KW-0326">Glycosidase</keyword>
<feature type="domain" description="Glycoside hydrolase family 29 N-terminal" evidence="7">
    <location>
        <begin position="10"/>
        <end position="304"/>
    </location>
</feature>
<dbReference type="STRING" id="1423751.FC38_GL000471"/>
<name>I7J1N8_9LACO</name>
<dbReference type="Gene3D" id="3.20.20.80">
    <property type="entry name" value="Glycosidases"/>
    <property type="match status" value="1"/>
</dbReference>
<dbReference type="GO" id="GO:0005764">
    <property type="term" value="C:lysosome"/>
    <property type="evidence" value="ECO:0007669"/>
    <property type="project" value="TreeGrafter"/>
</dbReference>
<dbReference type="PRINTS" id="PR00741">
    <property type="entry name" value="GLHYDRLASE29"/>
</dbReference>
<comment type="function">
    <text evidence="1">Alpha-L-fucosidase is responsible for hydrolyzing the alpha-1,6-linked fucose joined to the reducing-end N-acetylglucosamine of the carbohydrate moieties of glycoproteins.</text>
</comment>
<dbReference type="GO" id="GO:0004560">
    <property type="term" value="F:alpha-L-fucosidase activity"/>
    <property type="evidence" value="ECO:0007669"/>
    <property type="project" value="InterPro"/>
</dbReference>
<protein>
    <recommendedName>
        <fullName evidence="3">alpha-L-fucosidase</fullName>
        <ecNumber evidence="3">3.2.1.51</ecNumber>
    </recommendedName>
</protein>
<reference evidence="8 10" key="1">
    <citation type="submission" date="2012-06" db="EMBL/GenBank/DDBJ databases">
        <title>Draft genome sequence of Lactobacillus gigeriorum CRBIP 24.85T, isolated from chicken crop.</title>
        <authorList>
            <person name="Cousin S."/>
            <person name="Ma L."/>
            <person name="Creno S."/>
            <person name="Clermont D."/>
            <person name="Loux V."/>
            <person name="Bizet C."/>
            <person name="Bouchier C."/>
        </authorList>
    </citation>
    <scope>NUCLEOTIDE SEQUENCE [LARGE SCALE GENOMIC DNA]</scope>
    <source>
        <strain evidence="10">CRBIP 24.85T</strain>
        <strain evidence="8">Type strain: CRBIP 24.85</strain>
    </source>
</reference>
<evidence type="ECO:0000256" key="5">
    <source>
        <dbReference type="ARBA" id="ARBA00022801"/>
    </source>
</evidence>